<evidence type="ECO:0000256" key="1">
    <source>
        <dbReference type="SAM" id="MobiDB-lite"/>
    </source>
</evidence>
<gene>
    <name evidence="2" type="ORF">ISP17_02935</name>
</gene>
<accession>A0ABW8JPT7</accession>
<feature type="compositionally biased region" description="Low complexity" evidence="1">
    <location>
        <begin position="637"/>
        <end position="665"/>
    </location>
</feature>
<proteinExistence type="predicted"/>
<dbReference type="RefSeq" id="WP_404630022.1">
    <property type="nucleotide sequence ID" value="NZ_JADIKM010000001.1"/>
</dbReference>
<reference evidence="2 3" key="1">
    <citation type="submission" date="2020-10" db="EMBL/GenBank/DDBJ databases">
        <title>Phylogeny of dyella-like bacteria.</title>
        <authorList>
            <person name="Fu J."/>
        </authorList>
    </citation>
    <scope>NUCLEOTIDE SEQUENCE [LARGE SCALE GENOMIC DNA]</scope>
    <source>
        <strain evidence="2 3">Gsoil3046</strain>
    </source>
</reference>
<dbReference type="Proteomes" id="UP001620460">
    <property type="component" value="Unassembled WGS sequence"/>
</dbReference>
<dbReference type="Pfam" id="PF07793">
    <property type="entry name" value="DUF1631"/>
    <property type="match status" value="1"/>
</dbReference>
<feature type="region of interest" description="Disordered" evidence="1">
    <location>
        <begin position="1"/>
        <end position="25"/>
    </location>
</feature>
<evidence type="ECO:0000313" key="2">
    <source>
        <dbReference type="EMBL" id="MFK2902903.1"/>
    </source>
</evidence>
<name>A0ABW8JPT7_9GAMM</name>
<dbReference type="EMBL" id="JADIKM010000001">
    <property type="protein sequence ID" value="MFK2902903.1"/>
    <property type="molecule type" value="Genomic_DNA"/>
</dbReference>
<sequence>MEAEPQGRGRLPARSGGGGSARDQWSGRARRLIEHCQALSTDWLARPLRVCLDELERQLFSLSETAHDPFNQQRHFNVRQRLMRERATLEQRFFEQLNLHFDQLGTPPTPPPAEPLDQPLSLVDTDEHEMTVALDKLAARGESRGGAAIFELGYRLAVLVAAPPLEGGELPMGPLAVAKALRHAAGAVELPVEHDLMLIKCLEHALLPDLPKFFGALNDALQHEGILPQLRPYPLLRQSTQVVRGGAPGSAASGAASSPANAVATEAAGTGGGTAQANEPIAVLDSLRELLARRRSGQTTIGGEAAEVATTEELQTALSALQQHLTQVTDKATRELRSAQLLREELLAQLNHGKPAGAPRTGLSAEQGDTVELVAMLFDQLSRQLQQGEETHALLGGLQLPVLRMAVTDRNFFEQKEHPARQLLGTVTEVAHEWLDDSGSEADRSLRAKLEQLVERASREPPSAGLYTALLADIQQHLALLSRKAQTAERRHIEAMQGRERLDQARQRASALIGERFAQNPPRGLLRALLDRAWSDVLALTILRHGEDSEAFTGQLLITDQLLGRKPVTDRAHLQAEVETGLQQIGMHHEEAAQVAQRLANPGESAVPTSGGEALSTTDLAMRLKQHQRLGEHQQTAAEPAPAAVSEAGARATDTTARPGPARPSIAPPPRSQPKLDPREVELQERLRLMPFGRWFEFTDPRTGKLSQRKLAWFSPVSGQTLFVNRRGVRAEDMTLPQLAHEMVKGRARELTEVKESLLDRAWRSLTGNLLRPGPSRPTPGRAGI</sequence>
<comment type="caution">
    <text evidence="2">The sequence shown here is derived from an EMBL/GenBank/DDBJ whole genome shotgun (WGS) entry which is preliminary data.</text>
</comment>
<organism evidence="2 3">
    <name type="scientific">Dyella ginsengisoli</name>
    <dbReference type="NCBI Taxonomy" id="363848"/>
    <lineage>
        <taxon>Bacteria</taxon>
        <taxon>Pseudomonadati</taxon>
        <taxon>Pseudomonadota</taxon>
        <taxon>Gammaproteobacteria</taxon>
        <taxon>Lysobacterales</taxon>
        <taxon>Rhodanobacteraceae</taxon>
        <taxon>Dyella</taxon>
    </lineage>
</organism>
<evidence type="ECO:0000313" key="3">
    <source>
        <dbReference type="Proteomes" id="UP001620460"/>
    </source>
</evidence>
<dbReference type="InterPro" id="IPR012434">
    <property type="entry name" value="DUF1631"/>
</dbReference>
<feature type="region of interest" description="Disordered" evidence="1">
    <location>
        <begin position="627"/>
        <end position="677"/>
    </location>
</feature>
<protein>
    <submittedName>
        <fullName evidence="2">DUF1631 family protein</fullName>
    </submittedName>
</protein>
<keyword evidence="3" id="KW-1185">Reference proteome</keyword>